<dbReference type="Gene3D" id="2.60.40.10">
    <property type="entry name" value="Immunoglobulins"/>
    <property type="match status" value="1"/>
</dbReference>
<dbReference type="SUPFAM" id="SSF48726">
    <property type="entry name" value="Immunoglobulin"/>
    <property type="match status" value="1"/>
</dbReference>
<gene>
    <name evidence="7" type="primary">Milr1</name>
</gene>
<proteinExistence type="predicted"/>
<protein>
    <submittedName>
        <fullName evidence="7">Allergin-1</fullName>
    </submittedName>
</protein>
<keyword evidence="4" id="KW-0812">Transmembrane</keyword>
<accession>A0A6P6EC88</accession>
<dbReference type="InParanoid" id="A0A6P6EC88"/>
<dbReference type="Proteomes" id="UP000515203">
    <property type="component" value="Unplaced"/>
</dbReference>
<dbReference type="Pfam" id="PF17736">
    <property type="entry name" value="Ig_C17orf99"/>
    <property type="match status" value="1"/>
</dbReference>
<name>A0A6P6EC88_OCTDE</name>
<dbReference type="RefSeq" id="XP_023569881.1">
    <property type="nucleotide sequence ID" value="XM_023714113.1"/>
</dbReference>
<keyword evidence="4" id="KW-1133">Transmembrane helix</keyword>
<keyword evidence="6" id="KW-1185">Reference proteome</keyword>
<keyword evidence="1" id="KW-0732">Signal</keyword>
<dbReference type="GeneID" id="111816492"/>
<feature type="domain" description="IL-40-like Ig" evidence="5">
    <location>
        <begin position="28"/>
        <end position="90"/>
    </location>
</feature>
<evidence type="ECO:0000256" key="4">
    <source>
        <dbReference type="SAM" id="Phobius"/>
    </source>
</evidence>
<dbReference type="AlphaFoldDB" id="A0A6P6EC88"/>
<organism evidence="6 7">
    <name type="scientific">Octodon degus</name>
    <name type="common">Degu</name>
    <name type="synonym">Sciurus degus</name>
    <dbReference type="NCBI Taxonomy" id="10160"/>
    <lineage>
        <taxon>Eukaryota</taxon>
        <taxon>Metazoa</taxon>
        <taxon>Chordata</taxon>
        <taxon>Craniata</taxon>
        <taxon>Vertebrata</taxon>
        <taxon>Euteleostomi</taxon>
        <taxon>Mammalia</taxon>
        <taxon>Eutheria</taxon>
        <taxon>Euarchontoglires</taxon>
        <taxon>Glires</taxon>
        <taxon>Rodentia</taxon>
        <taxon>Hystricomorpha</taxon>
        <taxon>Octodontidae</taxon>
        <taxon>Octodon</taxon>
    </lineage>
</organism>
<feature type="transmembrane region" description="Helical" evidence="4">
    <location>
        <begin position="112"/>
        <end position="134"/>
    </location>
</feature>
<dbReference type="OrthoDB" id="9947088at2759"/>
<dbReference type="InterPro" id="IPR040878">
    <property type="entry name" value="IL-40-like_Ig"/>
</dbReference>
<evidence type="ECO:0000256" key="2">
    <source>
        <dbReference type="ARBA" id="ARBA00023180"/>
    </source>
</evidence>
<sequence>MSHSTRDPSQANQFPSPSLNSSTHPIAMGQNVSLLCSHENKSLSITYSLFLNTTHLKTKKGEGDPVIFNLPISKASDLGPYKCKAQVNNCSKYSPAFYFSVEEGNRCPACLLVVPIAMTLLVLLAVVLPLACLIPKYKEKLRERVGPRTPRKLTCTRTSVQTKQDAPRTFTMLPLCSKKWPPTSWKPVRIVKLHISILNSASEM</sequence>
<reference evidence="7" key="1">
    <citation type="submission" date="2025-08" db="UniProtKB">
        <authorList>
            <consortium name="RefSeq"/>
        </authorList>
    </citation>
    <scope>IDENTIFICATION</scope>
</reference>
<evidence type="ECO:0000256" key="1">
    <source>
        <dbReference type="ARBA" id="ARBA00022729"/>
    </source>
</evidence>
<evidence type="ECO:0000259" key="5">
    <source>
        <dbReference type="Pfam" id="PF17736"/>
    </source>
</evidence>
<evidence type="ECO:0000313" key="6">
    <source>
        <dbReference type="Proteomes" id="UP000515203"/>
    </source>
</evidence>
<keyword evidence="2" id="KW-0325">Glycoprotein</keyword>
<feature type="region of interest" description="Disordered" evidence="3">
    <location>
        <begin position="1"/>
        <end position="21"/>
    </location>
</feature>
<dbReference type="FunCoup" id="A0A6P6EC88">
    <property type="interactions" value="302"/>
</dbReference>
<feature type="compositionally biased region" description="Polar residues" evidence="3">
    <location>
        <begin position="7"/>
        <end position="21"/>
    </location>
</feature>
<evidence type="ECO:0000313" key="7">
    <source>
        <dbReference type="RefSeq" id="XP_023569881.1"/>
    </source>
</evidence>
<keyword evidence="4" id="KW-0472">Membrane</keyword>
<evidence type="ECO:0000256" key="3">
    <source>
        <dbReference type="SAM" id="MobiDB-lite"/>
    </source>
</evidence>
<dbReference type="CTD" id="284021"/>
<dbReference type="InterPro" id="IPR013783">
    <property type="entry name" value="Ig-like_fold"/>
</dbReference>
<dbReference type="InterPro" id="IPR036179">
    <property type="entry name" value="Ig-like_dom_sf"/>
</dbReference>